<dbReference type="InParanoid" id="A0A1C4UMF4"/>
<dbReference type="SUPFAM" id="SSF52091">
    <property type="entry name" value="SpoIIaa-like"/>
    <property type="match status" value="1"/>
</dbReference>
<dbReference type="InterPro" id="IPR036513">
    <property type="entry name" value="STAS_dom_sf"/>
</dbReference>
<dbReference type="CDD" id="cd07043">
    <property type="entry name" value="STAS_anti-anti-sigma_factors"/>
    <property type="match status" value="1"/>
</dbReference>
<dbReference type="Pfam" id="PF13466">
    <property type="entry name" value="STAS_2"/>
    <property type="match status" value="1"/>
</dbReference>
<reference evidence="3" key="1">
    <citation type="submission" date="2016-06" db="EMBL/GenBank/DDBJ databases">
        <authorList>
            <person name="Varghese N."/>
            <person name="Submissions Spin"/>
        </authorList>
    </citation>
    <scope>NUCLEOTIDE SEQUENCE [LARGE SCALE GENOMIC DNA]</scope>
    <source>
        <strain evidence="3">DSM 43816</strain>
    </source>
</reference>
<proteinExistence type="predicted"/>
<evidence type="ECO:0000313" key="3">
    <source>
        <dbReference type="Proteomes" id="UP000198253"/>
    </source>
</evidence>
<feature type="domain" description="STAS" evidence="1">
    <location>
        <begin position="40"/>
        <end position="121"/>
    </location>
</feature>
<organism evidence="2 3">
    <name type="scientific">Micromonospora echinospora</name>
    <name type="common">Micromonospora purpurea</name>
    <dbReference type="NCBI Taxonomy" id="1877"/>
    <lineage>
        <taxon>Bacteria</taxon>
        <taxon>Bacillati</taxon>
        <taxon>Actinomycetota</taxon>
        <taxon>Actinomycetes</taxon>
        <taxon>Micromonosporales</taxon>
        <taxon>Micromonosporaceae</taxon>
        <taxon>Micromonospora</taxon>
    </lineage>
</organism>
<dbReference type="EMBL" id="LT607413">
    <property type="protein sequence ID" value="SCE72903.1"/>
    <property type="molecule type" value="Genomic_DNA"/>
</dbReference>
<evidence type="ECO:0000259" key="1">
    <source>
        <dbReference type="PROSITE" id="PS50801"/>
    </source>
</evidence>
<name>A0A1C4UMF4_MICEC</name>
<sequence>MPRAAVARTRALCHRVSVDQGGSTPVFAATAQVDGDHLRVVVTGEVDMATADTMLQTALREPARRLTLDLRAVTFFDSAAIYAVVQLARRFPGTLAVLPSRQVRRVLEIAGLSGQDWFDRS</sequence>
<dbReference type="AlphaFoldDB" id="A0A1C4UMF4"/>
<evidence type="ECO:0000313" key="2">
    <source>
        <dbReference type="EMBL" id="SCE72903.1"/>
    </source>
</evidence>
<dbReference type="Gene3D" id="3.30.750.24">
    <property type="entry name" value="STAS domain"/>
    <property type="match status" value="1"/>
</dbReference>
<dbReference type="Proteomes" id="UP000198253">
    <property type="component" value="Chromosome I"/>
</dbReference>
<dbReference type="InterPro" id="IPR058548">
    <property type="entry name" value="MlaB-like_STAS"/>
</dbReference>
<dbReference type="PROSITE" id="PS50801">
    <property type="entry name" value="STAS"/>
    <property type="match status" value="1"/>
</dbReference>
<protein>
    <submittedName>
        <fullName evidence="2">Anti-anti-sigma factor</fullName>
    </submittedName>
</protein>
<accession>A0A1C4UMF4</accession>
<keyword evidence="3" id="KW-1185">Reference proteome</keyword>
<dbReference type="InterPro" id="IPR002645">
    <property type="entry name" value="STAS_dom"/>
</dbReference>
<gene>
    <name evidence="2" type="ORF">GA0070618_0480</name>
</gene>